<sequence>MKKMTIYCLAFFTVALLLASCRSSKTVVEEEKKDSLVQTSNVQVDIQTTTETKTNEDDSTEVFTVTIITEYDTAKADSTGKSPVLRQTQITEAKRKGSKKAQETTTKQNISATKEESANQVTQSKTRREITKTETKQPLYYAYILYGVALVILMAILAYWVFTKYRAARP</sequence>
<keyword evidence="2" id="KW-1133">Transmembrane helix</keyword>
<protein>
    <recommendedName>
        <fullName evidence="6">Lipoprotein</fullName>
    </recommendedName>
</protein>
<evidence type="ECO:0000313" key="5">
    <source>
        <dbReference type="Proteomes" id="UP000825483"/>
    </source>
</evidence>
<keyword evidence="2" id="KW-0472">Membrane</keyword>
<accession>A0A9R1CYJ2</accession>
<keyword evidence="5" id="KW-1185">Reference proteome</keyword>
<feature type="region of interest" description="Disordered" evidence="1">
    <location>
        <begin position="90"/>
        <end position="129"/>
    </location>
</feature>
<keyword evidence="2" id="KW-0812">Transmembrane</keyword>
<name>A0A9R1CYJ2_9BACT</name>
<evidence type="ECO:0000256" key="1">
    <source>
        <dbReference type="SAM" id="MobiDB-lite"/>
    </source>
</evidence>
<organism evidence="4 5">
    <name type="scientific">Prevotella lacticifex</name>
    <dbReference type="NCBI Taxonomy" id="2854755"/>
    <lineage>
        <taxon>Bacteria</taxon>
        <taxon>Pseudomonadati</taxon>
        <taxon>Bacteroidota</taxon>
        <taxon>Bacteroidia</taxon>
        <taxon>Bacteroidales</taxon>
        <taxon>Prevotellaceae</taxon>
        <taxon>Prevotella</taxon>
    </lineage>
</organism>
<reference evidence="4" key="1">
    <citation type="journal article" date="2022" name="Int. J. Syst. Evol. Microbiol.">
        <title>Prevotella lacticifex sp. nov., isolated from the rumen of cows.</title>
        <authorList>
            <person name="Shinkai T."/>
            <person name="Ikeyama N."/>
            <person name="Kumagai M."/>
            <person name="Ohmori H."/>
            <person name="Sakamoto M."/>
            <person name="Ohkuma M."/>
            <person name="Mitsumori M."/>
        </authorList>
    </citation>
    <scope>NUCLEOTIDE SEQUENCE</scope>
    <source>
        <strain evidence="4">R5076</strain>
    </source>
</reference>
<dbReference type="EMBL" id="BPUB01000002">
    <property type="protein sequence ID" value="GJG59013.1"/>
    <property type="molecule type" value="Genomic_DNA"/>
</dbReference>
<evidence type="ECO:0000256" key="3">
    <source>
        <dbReference type="SAM" id="SignalP"/>
    </source>
</evidence>
<dbReference type="AlphaFoldDB" id="A0A9R1CYJ2"/>
<evidence type="ECO:0008006" key="6">
    <source>
        <dbReference type="Google" id="ProtNLM"/>
    </source>
</evidence>
<proteinExistence type="predicted"/>
<keyword evidence="3" id="KW-0732">Signal</keyword>
<dbReference type="GeneID" id="72466944"/>
<feature type="compositionally biased region" description="Polar residues" evidence="1">
    <location>
        <begin position="103"/>
        <end position="124"/>
    </location>
</feature>
<dbReference type="Proteomes" id="UP000825483">
    <property type="component" value="Unassembled WGS sequence"/>
</dbReference>
<feature type="signal peptide" evidence="3">
    <location>
        <begin position="1"/>
        <end position="19"/>
    </location>
</feature>
<evidence type="ECO:0000256" key="2">
    <source>
        <dbReference type="SAM" id="Phobius"/>
    </source>
</evidence>
<gene>
    <name evidence="4" type="ORF">PRLR5076_18640</name>
</gene>
<feature type="transmembrane region" description="Helical" evidence="2">
    <location>
        <begin position="140"/>
        <end position="162"/>
    </location>
</feature>
<evidence type="ECO:0000313" key="4">
    <source>
        <dbReference type="EMBL" id="GJG59013.1"/>
    </source>
</evidence>
<comment type="caution">
    <text evidence="4">The sequence shown here is derived from an EMBL/GenBank/DDBJ whole genome shotgun (WGS) entry which is preliminary data.</text>
</comment>
<dbReference type="PROSITE" id="PS51257">
    <property type="entry name" value="PROKAR_LIPOPROTEIN"/>
    <property type="match status" value="1"/>
</dbReference>
<feature type="chain" id="PRO_5040110306" description="Lipoprotein" evidence="3">
    <location>
        <begin position="20"/>
        <end position="170"/>
    </location>
</feature>
<dbReference type="RefSeq" id="WP_223928974.1">
    <property type="nucleotide sequence ID" value="NZ_BPTU01000001.1"/>
</dbReference>